<dbReference type="EMBL" id="JAVFWL010000005">
    <property type="protein sequence ID" value="KAK6756830.1"/>
    <property type="molecule type" value="Genomic_DNA"/>
</dbReference>
<protein>
    <submittedName>
        <fullName evidence="2">Uncharacterized protein</fullName>
    </submittedName>
</protein>
<keyword evidence="3" id="KW-1185">Reference proteome</keyword>
<feature type="region of interest" description="Disordered" evidence="1">
    <location>
        <begin position="28"/>
        <end position="53"/>
    </location>
</feature>
<reference evidence="2 3" key="1">
    <citation type="submission" date="2023-08" db="EMBL/GenBank/DDBJ databases">
        <title>A Necator americanus chromosomal reference genome.</title>
        <authorList>
            <person name="Ilik V."/>
            <person name="Petrzelkova K.J."/>
            <person name="Pardy F."/>
            <person name="Fuh T."/>
            <person name="Niatou-Singa F.S."/>
            <person name="Gouil Q."/>
            <person name="Baker L."/>
            <person name="Ritchie M.E."/>
            <person name="Jex A.R."/>
            <person name="Gazzola D."/>
            <person name="Li H."/>
            <person name="Toshio Fujiwara R."/>
            <person name="Zhan B."/>
            <person name="Aroian R.V."/>
            <person name="Pafco B."/>
            <person name="Schwarz E.M."/>
        </authorList>
    </citation>
    <scope>NUCLEOTIDE SEQUENCE [LARGE SCALE GENOMIC DNA]</scope>
    <source>
        <strain evidence="2 3">Aroian</strain>
        <tissue evidence="2">Whole animal</tissue>
    </source>
</reference>
<comment type="caution">
    <text evidence="2">The sequence shown here is derived from an EMBL/GenBank/DDBJ whole genome shotgun (WGS) entry which is preliminary data.</text>
</comment>
<accession>A0ABR1E2A8</accession>
<evidence type="ECO:0000256" key="1">
    <source>
        <dbReference type="SAM" id="MobiDB-lite"/>
    </source>
</evidence>
<evidence type="ECO:0000313" key="2">
    <source>
        <dbReference type="EMBL" id="KAK6756830.1"/>
    </source>
</evidence>
<gene>
    <name evidence="2" type="primary">Necator_chrV.g19741</name>
    <name evidence="2" type="ORF">RB195_014949</name>
</gene>
<organism evidence="2 3">
    <name type="scientific">Necator americanus</name>
    <name type="common">Human hookworm</name>
    <dbReference type="NCBI Taxonomy" id="51031"/>
    <lineage>
        <taxon>Eukaryota</taxon>
        <taxon>Metazoa</taxon>
        <taxon>Ecdysozoa</taxon>
        <taxon>Nematoda</taxon>
        <taxon>Chromadorea</taxon>
        <taxon>Rhabditida</taxon>
        <taxon>Rhabditina</taxon>
        <taxon>Rhabditomorpha</taxon>
        <taxon>Strongyloidea</taxon>
        <taxon>Ancylostomatidae</taxon>
        <taxon>Bunostominae</taxon>
        <taxon>Necator</taxon>
    </lineage>
</organism>
<name>A0ABR1E2A8_NECAM</name>
<sequence length="86" mass="9415">MSCKNLNQQDQQTCSEADHYSKQAELSVVTDADISDAETPEDGSIKRTNSNTNEEEDGYVGLLVDSANCDILLFKGHGYCSFTFGN</sequence>
<dbReference type="Proteomes" id="UP001303046">
    <property type="component" value="Unassembled WGS sequence"/>
</dbReference>
<evidence type="ECO:0000313" key="3">
    <source>
        <dbReference type="Proteomes" id="UP001303046"/>
    </source>
</evidence>
<proteinExistence type="predicted"/>